<evidence type="ECO:0000313" key="14">
    <source>
        <dbReference type="EMBL" id="KAH9412479.1"/>
    </source>
</evidence>
<keyword evidence="4 12" id="KW-1133">Transmembrane helix</keyword>
<feature type="transmembrane region" description="Helical" evidence="12">
    <location>
        <begin position="536"/>
        <end position="557"/>
    </location>
</feature>
<dbReference type="InterPro" id="IPR001828">
    <property type="entry name" value="ANF_lig-bd_rcpt"/>
</dbReference>
<dbReference type="SUPFAM" id="SSF103506">
    <property type="entry name" value="Mitochondrial carrier"/>
    <property type="match status" value="1"/>
</dbReference>
<reference evidence="14 15" key="2">
    <citation type="journal article" date="2022" name="Mol. Biol. Evol.">
        <title>Comparative Genomics Reveals Insights into the Divergent Evolution of Astigmatic Mites and Household Pest Adaptations.</title>
        <authorList>
            <person name="Xiong Q."/>
            <person name="Wan A.T."/>
            <person name="Liu X."/>
            <person name="Fung C.S."/>
            <person name="Xiao X."/>
            <person name="Malainual N."/>
            <person name="Hou J."/>
            <person name="Wang L."/>
            <person name="Wang M."/>
            <person name="Yang K.Y."/>
            <person name="Cui Y."/>
            <person name="Leung E.L."/>
            <person name="Nong W."/>
            <person name="Shin S.K."/>
            <person name="Au S.W."/>
            <person name="Jeong K.Y."/>
            <person name="Chew F.T."/>
            <person name="Hui J.H."/>
            <person name="Leung T.F."/>
            <person name="Tungtrongchitr A."/>
            <person name="Zhong N."/>
            <person name="Liu Z."/>
            <person name="Tsui S.K."/>
        </authorList>
    </citation>
    <scope>NUCLEOTIDE SEQUENCE [LARGE SCALE GENOMIC DNA]</scope>
    <source>
        <strain evidence="14">Derp</strain>
    </source>
</reference>
<keyword evidence="11" id="KW-0175">Coiled coil</keyword>
<dbReference type="Pfam" id="PF01094">
    <property type="entry name" value="ANF_receptor"/>
    <property type="match status" value="1"/>
</dbReference>
<reference evidence="14 15" key="1">
    <citation type="journal article" date="2018" name="J. Allergy Clin. Immunol.">
        <title>High-quality assembly of Dermatophagoides pteronyssinus genome and transcriptome reveals a wide range of novel allergens.</title>
        <authorList>
            <person name="Liu X.Y."/>
            <person name="Yang K.Y."/>
            <person name="Wang M.Q."/>
            <person name="Kwok J.S."/>
            <person name="Zeng X."/>
            <person name="Yang Z."/>
            <person name="Xiao X.J."/>
            <person name="Lau C.P."/>
            <person name="Li Y."/>
            <person name="Huang Z.M."/>
            <person name="Ba J.G."/>
            <person name="Yim A.K."/>
            <person name="Ouyang C.Y."/>
            <person name="Ngai S.M."/>
            <person name="Chan T.F."/>
            <person name="Leung E.L."/>
            <person name="Liu L."/>
            <person name="Liu Z.G."/>
            <person name="Tsui S.K."/>
        </authorList>
    </citation>
    <scope>NUCLEOTIDE SEQUENCE [LARGE SCALE GENOMIC DNA]</scope>
    <source>
        <strain evidence="14">Derp</strain>
    </source>
</reference>
<feature type="transmembrane region" description="Helical" evidence="12">
    <location>
        <begin position="423"/>
        <end position="444"/>
    </location>
</feature>
<evidence type="ECO:0000313" key="15">
    <source>
        <dbReference type="Proteomes" id="UP000887458"/>
    </source>
</evidence>
<evidence type="ECO:0000256" key="10">
    <source>
        <dbReference type="PROSITE-ProRule" id="PRU00282"/>
    </source>
</evidence>
<feature type="transmembrane region" description="Helical" evidence="12">
    <location>
        <begin position="500"/>
        <end position="524"/>
    </location>
</feature>
<dbReference type="InterPro" id="IPR023395">
    <property type="entry name" value="MCP_dom_sf"/>
</dbReference>
<name>A0ABQ8IQB6_DERPT</name>
<feature type="transmembrane region" description="Helical" evidence="12">
    <location>
        <begin position="658"/>
        <end position="680"/>
    </location>
</feature>
<keyword evidence="15" id="KW-1185">Reference proteome</keyword>
<comment type="caution">
    <text evidence="14">The sequence shown here is derived from an EMBL/GenBank/DDBJ whole genome shotgun (WGS) entry which is preliminary data.</text>
</comment>
<dbReference type="PANTHER" id="PTHR10519">
    <property type="entry name" value="GABA-B RECEPTOR"/>
    <property type="match status" value="1"/>
</dbReference>
<evidence type="ECO:0000256" key="6">
    <source>
        <dbReference type="ARBA" id="ARBA00023136"/>
    </source>
</evidence>
<feature type="repeat" description="Solcar" evidence="10">
    <location>
        <begin position="798"/>
        <end position="911"/>
    </location>
</feature>
<evidence type="ECO:0000256" key="1">
    <source>
        <dbReference type="ARBA" id="ARBA00004141"/>
    </source>
</evidence>
<evidence type="ECO:0000256" key="11">
    <source>
        <dbReference type="SAM" id="Coils"/>
    </source>
</evidence>
<keyword evidence="8" id="KW-0325">Glycoprotein</keyword>
<evidence type="ECO:0000256" key="2">
    <source>
        <dbReference type="ARBA" id="ARBA00006375"/>
    </source>
</evidence>
<dbReference type="PROSITE" id="PS50920">
    <property type="entry name" value="SOLCAR"/>
    <property type="match status" value="2"/>
</dbReference>
<evidence type="ECO:0000256" key="5">
    <source>
        <dbReference type="ARBA" id="ARBA00023040"/>
    </source>
</evidence>
<dbReference type="Proteomes" id="UP000887458">
    <property type="component" value="Unassembled WGS sequence"/>
</dbReference>
<gene>
    <name evidence="14" type="primary">GABBR1</name>
    <name evidence="14" type="ORF">DERP_006440</name>
</gene>
<evidence type="ECO:0000256" key="8">
    <source>
        <dbReference type="ARBA" id="ARBA00023180"/>
    </source>
</evidence>
<dbReference type="PRINTS" id="PR01176">
    <property type="entry name" value="GABABRECEPTR"/>
</dbReference>
<keyword evidence="7 14" id="KW-0675">Receptor</keyword>
<dbReference type="InterPro" id="IPR017978">
    <property type="entry name" value="GPCR_3_C"/>
</dbReference>
<feature type="coiled-coil region" evidence="11">
    <location>
        <begin position="707"/>
        <end position="758"/>
    </location>
</feature>
<dbReference type="SUPFAM" id="SSF53822">
    <property type="entry name" value="Periplasmic binding protein-like I"/>
    <property type="match status" value="1"/>
</dbReference>
<keyword evidence="9" id="KW-0807">Transducer</keyword>
<proteinExistence type="inferred from homology"/>
<evidence type="ECO:0000256" key="12">
    <source>
        <dbReference type="SAM" id="Phobius"/>
    </source>
</evidence>
<organism evidence="14 15">
    <name type="scientific">Dermatophagoides pteronyssinus</name>
    <name type="common">European house dust mite</name>
    <dbReference type="NCBI Taxonomy" id="6956"/>
    <lineage>
        <taxon>Eukaryota</taxon>
        <taxon>Metazoa</taxon>
        <taxon>Ecdysozoa</taxon>
        <taxon>Arthropoda</taxon>
        <taxon>Chelicerata</taxon>
        <taxon>Arachnida</taxon>
        <taxon>Acari</taxon>
        <taxon>Acariformes</taxon>
        <taxon>Sarcoptiformes</taxon>
        <taxon>Astigmata</taxon>
        <taxon>Psoroptidia</taxon>
        <taxon>Analgoidea</taxon>
        <taxon>Pyroglyphidae</taxon>
        <taxon>Dermatophagoidinae</taxon>
        <taxon>Dermatophagoides</taxon>
    </lineage>
</organism>
<dbReference type="PROSITE" id="PS50259">
    <property type="entry name" value="G_PROTEIN_RECEP_F3_4"/>
    <property type="match status" value="1"/>
</dbReference>
<dbReference type="EMBL" id="NJHN03000129">
    <property type="protein sequence ID" value="KAH9412479.1"/>
    <property type="molecule type" value="Genomic_DNA"/>
</dbReference>
<keyword evidence="6 10" id="KW-0472">Membrane</keyword>
<feature type="transmembrane region" description="Helical" evidence="12">
    <location>
        <begin position="464"/>
        <end position="480"/>
    </location>
</feature>
<evidence type="ECO:0000256" key="9">
    <source>
        <dbReference type="ARBA" id="ARBA00023224"/>
    </source>
</evidence>
<evidence type="ECO:0000256" key="3">
    <source>
        <dbReference type="ARBA" id="ARBA00022692"/>
    </source>
</evidence>
<dbReference type="Pfam" id="PF00003">
    <property type="entry name" value="7tm_3"/>
    <property type="match status" value="1"/>
</dbReference>
<dbReference type="PANTHER" id="PTHR10519:SF77">
    <property type="entry name" value="GAMMA-AMINOBUTYRIC ACID TYPE B RECEPTOR SUBUNIT 1"/>
    <property type="match status" value="1"/>
</dbReference>
<dbReference type="CDD" id="cd06366">
    <property type="entry name" value="PBP1_GABAb_receptor"/>
    <property type="match status" value="1"/>
</dbReference>
<dbReference type="InterPro" id="IPR002455">
    <property type="entry name" value="GPCR3_GABA-B"/>
</dbReference>
<evidence type="ECO:0000256" key="7">
    <source>
        <dbReference type="ARBA" id="ARBA00023170"/>
    </source>
</evidence>
<dbReference type="PRINTS" id="PR01177">
    <property type="entry name" value="GABAB1RECPTR"/>
</dbReference>
<feature type="repeat" description="Solcar" evidence="10">
    <location>
        <begin position="919"/>
        <end position="989"/>
    </location>
</feature>
<feature type="domain" description="G-protein coupled receptors family 3 profile" evidence="13">
    <location>
        <begin position="493"/>
        <end position="691"/>
    </location>
</feature>
<feature type="transmembrane region" description="Helical" evidence="12">
    <location>
        <begin position="634"/>
        <end position="652"/>
    </location>
</feature>
<comment type="subcellular location">
    <subcellularLocation>
        <location evidence="1">Membrane</location>
        <topology evidence="1">Multi-pass membrane protein</topology>
    </subcellularLocation>
</comment>
<keyword evidence="5" id="KW-0297">G-protein coupled receptor</keyword>
<keyword evidence="3 10" id="KW-0812">Transmembrane</keyword>
<feature type="transmembrane region" description="Helical" evidence="12">
    <location>
        <begin position="593"/>
        <end position="613"/>
    </location>
</feature>
<dbReference type="InterPro" id="IPR018108">
    <property type="entry name" value="MCP_transmembrane"/>
</dbReference>
<evidence type="ECO:0000259" key="13">
    <source>
        <dbReference type="PROSITE" id="PS50259"/>
    </source>
</evidence>
<evidence type="ECO:0000256" key="4">
    <source>
        <dbReference type="ARBA" id="ARBA00022989"/>
    </source>
</evidence>
<dbReference type="Gene3D" id="3.40.50.2300">
    <property type="match status" value="2"/>
</dbReference>
<comment type="similarity">
    <text evidence="2">Belongs to the mitochondrial carrier (TC 2.A.29) family.</text>
</comment>
<sequence length="989" mass="112387">MNGTTGWIGGQGCLPAAMMALEDVNNNENLLSGYYLNITWNNSQCDPGLSSAVLYDLIYTPPNKTLILGGCSIVCSTIAETAKMYNLIVIGYGSSSPALSDRKRFPTFFRTHPSATIHNPTRVKLFKKFKWTRIAIIIEAEEVFVTTGKDLEIKCKEADIEIVTRVSFLDDPTEAVKSLARQDARIIVAMAYGGAARKMMCEAYKNGLYGKQHVWFLIGWYEDNWFHPSSGINCTMDEMLAVVEKHFTTEALMLNQGPEITIAGMTAKDWLHEYQKQLPKYKEWFPHGEKPQEGFQEAPLAYDAIWAVAFALNRSIARLNELGMSLDDFDYEKKEITDIIKSELQRVQFLGVSGDVAFNDIGDRISWTLIEQMINGTYQTLGFYDTATDNLTWLDREQWYINGRVPKDRTEIVPTLMTVNRTLFVSISAVAIIGILFAISLLCFNYKYSNNRFIQMSSPSSNNIMLVGCIFCLISVQLFGLDGQDIGIDYFEVVCNSRAFFLSIGFSLFFGAMFAKIWTCHVLHTQNKRKINNNQSYLIITVFCTLDLIILVIWYIYDPMSRRMEYFPLEDPPSTIDDDVKFQPLLEHCEASLIWYGLLYGYKGLVLCFGLFLSYETRSAKLKQINDSRLVAMSIYNVVILCLITGPVSLVIDNQVNSHFAFIGLTIIFCCILSMALIFVPKIVAIVQHQQNLGSGMNNAFHETMSTKEEEERFIRLNSENDELKSKISEKERQIEEVKKKIEQLTKEQMERKRLEEKDKTQVKTILKKAVRIQEPDMENHHQILTNTNDINMDMTSDSGFQTSTATAKTSKLSENDFNLAVHLVPLQPVVKTRLQSSVSNFDDDFFKINSKTTTSVTIGKNRNMTIWNCLKHIINTEGPRAIFKGLGPNIIGVAPSRAIYFCTYSQVKSWCNQRITPETPYVHMISSASGGFITCTLTNPIWFIKTRMQLDKSLRGMSAWSFIKNIYNRNGIAGFYKGITAMKLSYIL</sequence>
<dbReference type="Pfam" id="PF00153">
    <property type="entry name" value="Mito_carr"/>
    <property type="match status" value="2"/>
</dbReference>
<protein>
    <submittedName>
        <fullName evidence="14">Gamma-aminobutyric acid type B receptor subunit 1</fullName>
    </submittedName>
</protein>
<dbReference type="InterPro" id="IPR028082">
    <property type="entry name" value="Peripla_BP_I"/>
</dbReference>
<accession>A0ABQ8IQB6</accession>
<dbReference type="Gene3D" id="1.50.40.10">
    <property type="entry name" value="Mitochondrial carrier domain"/>
    <property type="match status" value="1"/>
</dbReference>